<feature type="region of interest" description="Disordered" evidence="3">
    <location>
        <begin position="539"/>
        <end position="584"/>
    </location>
</feature>
<dbReference type="InterPro" id="IPR036322">
    <property type="entry name" value="WD40_repeat_dom_sf"/>
</dbReference>
<name>A0AAD7IAP0_9AGAR</name>
<feature type="region of interest" description="Disordered" evidence="3">
    <location>
        <begin position="1145"/>
        <end position="1196"/>
    </location>
</feature>
<accession>A0AAD7IAP0</accession>
<sequence length="1400" mass="152191">MPDSRNPSKDPRAPRRSTDEVTLAPQPQPVQTARSRVSSNTSIVNFAPPPSVRRPSWIAPTPDLLAARRPSWTPPLPLDAAGNPMYSAPGHAGSGMGSIGRKTRMFYPATAEESGSGSEEASSSSNNFRVAMQIDMKRLVGDAVGNMSISPTSRDIVLAARRGLFIIDLESPLSVPRFLPQGGTWDVADVQWNPHTSRAEYIVSTSSEKLCNTPVKASASAPSSIAHILHAHYRAITDINWHPAKEERDVVASTGVDSWIWAWDLRAAAGGRAVFGLSAFNAGGTQVKWNRQDPHLLASSHAGEVLIWDRRKGSLPSARLRAHRSKIYGIDWSPARRDELVTCALDGEIKSHWSSSRSGPAYPAQGPGAQEHTPLHTIRTAHPVWRARHLPFGRGVLSLPQRGGTGLGMYALGASLPVEVFEGHTDVVKEFVWRRGGDGTAFQLITWSKDRTLRFWPVEEETMAKVGYVRPVDPIEEKRNTTPPPTFSFRNPPPPEALDASILSNSALGLASPHPPALSAPVGARAILAGVRAGIPVTTKHGGMSESRRTSDARAPPGLLFSAAGGANRHSASTTRMSRGTAGGRRVGMDALTWLSNVKEVAGGGGGERSSSGGRGGGAGSSGGVSEVERGDSVLGISRRRSDSRGRVVEDMLKEGQSLQDELTSVINKLVSAKIKLEKHDLTKKRTCTLGLHGPWGESSSVFIRITFTFPKDYPHGQHPRGTPTVELERNPLISLKNRAFILRRLRALRERQRPCLEACLRFLSEGEKSGAPLPMDSESSDEGEMSRKSRDFTVSILRSHKNLAEPRTSQGTFGPNGELVCFFRAPPRIVRHVLRDSSISASPAKTVAEQAVPRVFRSPALIADAVRRLSLAATDRIVKPLDPRRPQDGDHILRIMTNLLTFSHDTSQHHRDSESSRPRGEEGLRSNNFAYPAPRRSTVFITNTTHISGGDRKVATEYVFEDETLALVCQKNAEVAREHGRYDHERIFKILQALFPEYGNCEDAPAMSSLVVKMVSRIHSELSTMKDLQMLAMLSMIVLQGCHDARAPAKNKSPDLRGTPTTAKSGTGAMDYFSMSRSSSGGNTGHMSPVSPTWPRLTASPPVPSQAPLSTSNSSRGSWSSLFNTGNMRQFMTSMQDTLKDGLATPSEPPATSTIPVPKTDRIIRGPDSPLPRRKGYWRESGLPSPSSVSKSWNEGSSPAIKRAVSFSSAGHRRSVFSQTNSRKDAIHESRVVVFDLPNREKPVTFPAEKMVEFLNHVHIYADALFSWQLFHKRLELLKSVNHTDTVGGGAEHSIGMIRACVCGEVVEQGRNACRNCSRPCGMPHCTVCRLPVKGLSRSCLRCFHVTHLSCWRRLDDPRCPSGCGCLCDGGGFAHGAPFEDVPVTSTPPVFASGPSSKG</sequence>
<dbReference type="PROSITE" id="PS00678">
    <property type="entry name" value="WD_REPEATS_1"/>
    <property type="match status" value="1"/>
</dbReference>
<dbReference type="EMBL" id="JARKIB010000110">
    <property type="protein sequence ID" value="KAJ7738777.1"/>
    <property type="molecule type" value="Genomic_DNA"/>
</dbReference>
<feature type="compositionally biased region" description="Low complexity" evidence="3">
    <location>
        <begin position="1182"/>
        <end position="1193"/>
    </location>
</feature>
<feature type="region of interest" description="Disordered" evidence="3">
    <location>
        <begin position="602"/>
        <end position="646"/>
    </location>
</feature>
<dbReference type="GO" id="GO:0035591">
    <property type="term" value="F:signaling adaptor activity"/>
    <property type="evidence" value="ECO:0007669"/>
    <property type="project" value="TreeGrafter"/>
</dbReference>
<protein>
    <recommendedName>
        <fullName evidence="4">WDR59/RTC1-like RING zinc finger domain-containing protein</fullName>
    </recommendedName>
</protein>
<feature type="compositionally biased region" description="Gly residues" evidence="3">
    <location>
        <begin position="602"/>
        <end position="623"/>
    </location>
</feature>
<dbReference type="GO" id="GO:0034198">
    <property type="term" value="P:cellular response to amino acid starvation"/>
    <property type="evidence" value="ECO:0007669"/>
    <property type="project" value="TreeGrafter"/>
</dbReference>
<dbReference type="SMART" id="SM00320">
    <property type="entry name" value="WD40"/>
    <property type="match status" value="4"/>
</dbReference>
<dbReference type="PANTHER" id="PTHR46170">
    <property type="entry name" value="GATOR COMPLEX PROTEIN WDR59"/>
    <property type="match status" value="1"/>
</dbReference>
<evidence type="ECO:0000259" key="4">
    <source>
        <dbReference type="Pfam" id="PF17120"/>
    </source>
</evidence>
<reference evidence="5" key="1">
    <citation type="submission" date="2023-03" db="EMBL/GenBank/DDBJ databases">
        <title>Massive genome expansion in bonnet fungi (Mycena s.s.) driven by repeated elements and novel gene families across ecological guilds.</title>
        <authorList>
            <consortium name="Lawrence Berkeley National Laboratory"/>
            <person name="Harder C.B."/>
            <person name="Miyauchi S."/>
            <person name="Viragh M."/>
            <person name="Kuo A."/>
            <person name="Thoen E."/>
            <person name="Andreopoulos B."/>
            <person name="Lu D."/>
            <person name="Skrede I."/>
            <person name="Drula E."/>
            <person name="Henrissat B."/>
            <person name="Morin E."/>
            <person name="Kohler A."/>
            <person name="Barry K."/>
            <person name="LaButti K."/>
            <person name="Morin E."/>
            <person name="Salamov A."/>
            <person name="Lipzen A."/>
            <person name="Mereny Z."/>
            <person name="Hegedus B."/>
            <person name="Baldrian P."/>
            <person name="Stursova M."/>
            <person name="Weitz H."/>
            <person name="Taylor A."/>
            <person name="Grigoriev I.V."/>
            <person name="Nagy L.G."/>
            <person name="Martin F."/>
            <person name="Kauserud H."/>
        </authorList>
    </citation>
    <scope>NUCLEOTIDE SEQUENCE</scope>
    <source>
        <strain evidence="5">CBHHK182m</strain>
    </source>
</reference>
<dbReference type="GO" id="GO:0035859">
    <property type="term" value="C:Seh1-associated complex"/>
    <property type="evidence" value="ECO:0007669"/>
    <property type="project" value="TreeGrafter"/>
</dbReference>
<evidence type="ECO:0000256" key="2">
    <source>
        <dbReference type="ARBA" id="ARBA00022737"/>
    </source>
</evidence>
<feature type="compositionally biased region" description="Basic and acidic residues" evidence="3">
    <location>
        <begin position="1"/>
        <end position="19"/>
    </location>
</feature>
<dbReference type="GO" id="GO:0005774">
    <property type="term" value="C:vacuolar membrane"/>
    <property type="evidence" value="ECO:0007669"/>
    <property type="project" value="TreeGrafter"/>
</dbReference>
<feature type="compositionally biased region" description="Polar residues" evidence="3">
    <location>
        <begin position="29"/>
        <end position="44"/>
    </location>
</feature>
<gene>
    <name evidence="5" type="ORF">B0H16DRAFT_1325282</name>
</gene>
<feature type="region of interest" description="Disordered" evidence="3">
    <location>
        <begin position="352"/>
        <end position="372"/>
    </location>
</feature>
<proteinExistence type="predicted"/>
<comment type="caution">
    <text evidence="5">The sequence shown here is derived from an EMBL/GenBank/DDBJ whole genome shotgun (WGS) entry which is preliminary data.</text>
</comment>
<feature type="region of interest" description="Disordered" evidence="3">
    <location>
        <begin position="1"/>
        <end position="53"/>
    </location>
</feature>
<dbReference type="GO" id="GO:1904263">
    <property type="term" value="P:positive regulation of TORC1 signaling"/>
    <property type="evidence" value="ECO:0007669"/>
    <property type="project" value="TreeGrafter"/>
</dbReference>
<dbReference type="SUPFAM" id="SSF50978">
    <property type="entry name" value="WD40 repeat-like"/>
    <property type="match status" value="1"/>
</dbReference>
<dbReference type="InterPro" id="IPR049566">
    <property type="entry name" value="WDR59_RTC1-like_RING_Znf"/>
</dbReference>
<feature type="region of interest" description="Disordered" evidence="3">
    <location>
        <begin position="905"/>
        <end position="930"/>
    </location>
</feature>
<dbReference type="InterPro" id="IPR019775">
    <property type="entry name" value="WD40_repeat_CS"/>
</dbReference>
<evidence type="ECO:0000313" key="6">
    <source>
        <dbReference type="Proteomes" id="UP001215598"/>
    </source>
</evidence>
<keyword evidence="6" id="KW-1185">Reference proteome</keyword>
<dbReference type="InterPro" id="IPR001680">
    <property type="entry name" value="WD40_rpt"/>
</dbReference>
<dbReference type="Proteomes" id="UP001215598">
    <property type="component" value="Unassembled WGS sequence"/>
</dbReference>
<feature type="region of interest" description="Disordered" evidence="3">
    <location>
        <begin position="1048"/>
        <end position="1119"/>
    </location>
</feature>
<feature type="compositionally biased region" description="Basic and acidic residues" evidence="3">
    <location>
        <begin position="907"/>
        <end position="925"/>
    </location>
</feature>
<keyword evidence="2" id="KW-0677">Repeat</keyword>
<dbReference type="Gene3D" id="2.130.10.10">
    <property type="entry name" value="YVTN repeat-like/Quinoprotein amine dehydrogenase"/>
    <property type="match status" value="1"/>
</dbReference>
<dbReference type="InterPro" id="IPR049567">
    <property type="entry name" value="WDR59-like"/>
</dbReference>
<dbReference type="InterPro" id="IPR015943">
    <property type="entry name" value="WD40/YVTN_repeat-like_dom_sf"/>
</dbReference>
<dbReference type="Pfam" id="PF17120">
    <property type="entry name" value="zf-RING_16"/>
    <property type="match status" value="1"/>
</dbReference>
<dbReference type="PANTHER" id="PTHR46170:SF1">
    <property type="entry name" value="GATOR COMPLEX PROTEIN WDR59"/>
    <property type="match status" value="1"/>
</dbReference>
<evidence type="ECO:0000256" key="1">
    <source>
        <dbReference type="ARBA" id="ARBA00022574"/>
    </source>
</evidence>
<keyword evidence="1" id="KW-0853">WD repeat</keyword>
<feature type="domain" description="WDR59/RTC1-like RING zinc finger" evidence="4">
    <location>
        <begin position="1326"/>
        <end position="1369"/>
    </location>
</feature>
<evidence type="ECO:0000313" key="5">
    <source>
        <dbReference type="EMBL" id="KAJ7738777.1"/>
    </source>
</evidence>
<evidence type="ECO:0000256" key="3">
    <source>
        <dbReference type="SAM" id="MobiDB-lite"/>
    </source>
</evidence>
<organism evidence="5 6">
    <name type="scientific">Mycena metata</name>
    <dbReference type="NCBI Taxonomy" id="1033252"/>
    <lineage>
        <taxon>Eukaryota</taxon>
        <taxon>Fungi</taxon>
        <taxon>Dikarya</taxon>
        <taxon>Basidiomycota</taxon>
        <taxon>Agaricomycotina</taxon>
        <taxon>Agaricomycetes</taxon>
        <taxon>Agaricomycetidae</taxon>
        <taxon>Agaricales</taxon>
        <taxon>Marasmiineae</taxon>
        <taxon>Mycenaceae</taxon>
        <taxon>Mycena</taxon>
    </lineage>
</organism>